<dbReference type="AlphaFoldDB" id="I0Z939"/>
<dbReference type="Proteomes" id="UP000007264">
    <property type="component" value="Unassembled WGS sequence"/>
</dbReference>
<accession>I0Z939</accession>
<dbReference type="GeneID" id="17045173"/>
<proteinExistence type="predicted"/>
<dbReference type="EMBL" id="AGSI01000001">
    <property type="protein sequence ID" value="EIE27158.1"/>
    <property type="molecule type" value="Genomic_DNA"/>
</dbReference>
<dbReference type="RefSeq" id="XP_005651702.1">
    <property type="nucleotide sequence ID" value="XM_005651645.1"/>
</dbReference>
<name>I0Z939_COCSC</name>
<reference evidence="1 2" key="1">
    <citation type="journal article" date="2012" name="Genome Biol.">
        <title>The genome of the polar eukaryotic microalga coccomyxa subellipsoidea reveals traits of cold adaptation.</title>
        <authorList>
            <person name="Blanc G."/>
            <person name="Agarkova I."/>
            <person name="Grimwood J."/>
            <person name="Kuo A."/>
            <person name="Brueggeman A."/>
            <person name="Dunigan D."/>
            <person name="Gurnon J."/>
            <person name="Ladunga I."/>
            <person name="Lindquist E."/>
            <person name="Lucas S."/>
            <person name="Pangilinan J."/>
            <person name="Proschold T."/>
            <person name="Salamov A."/>
            <person name="Schmutz J."/>
            <person name="Weeks D."/>
            <person name="Yamada T."/>
            <person name="Claverie J.M."/>
            <person name="Grigoriev I."/>
            <person name="Van Etten J."/>
            <person name="Lomsadze A."/>
            <person name="Borodovsky M."/>
        </authorList>
    </citation>
    <scope>NUCLEOTIDE SEQUENCE [LARGE SCALE GENOMIC DNA]</scope>
    <source>
        <strain evidence="1 2">C-169</strain>
    </source>
</reference>
<evidence type="ECO:0000313" key="2">
    <source>
        <dbReference type="Proteomes" id="UP000007264"/>
    </source>
</evidence>
<organism evidence="1 2">
    <name type="scientific">Coccomyxa subellipsoidea (strain C-169)</name>
    <name type="common">Green microalga</name>
    <dbReference type="NCBI Taxonomy" id="574566"/>
    <lineage>
        <taxon>Eukaryota</taxon>
        <taxon>Viridiplantae</taxon>
        <taxon>Chlorophyta</taxon>
        <taxon>core chlorophytes</taxon>
        <taxon>Trebouxiophyceae</taxon>
        <taxon>Trebouxiophyceae incertae sedis</taxon>
        <taxon>Coccomyxaceae</taxon>
        <taxon>Coccomyxa</taxon>
        <taxon>Coccomyxa subellipsoidea</taxon>
    </lineage>
</organism>
<comment type="caution">
    <text evidence="1">The sequence shown here is derived from an EMBL/GenBank/DDBJ whole genome shotgun (WGS) entry which is preliminary data.</text>
</comment>
<protein>
    <submittedName>
        <fullName evidence="1">Uncharacterized protein</fullName>
    </submittedName>
</protein>
<evidence type="ECO:0000313" key="1">
    <source>
        <dbReference type="EMBL" id="EIE27158.1"/>
    </source>
</evidence>
<dbReference type="KEGG" id="csl:COCSUDRAFT_31936"/>
<gene>
    <name evidence="1" type="ORF">COCSUDRAFT_31936</name>
</gene>
<sequence length="71" mass="8532">MRQCLELHVNQEQHLCHWRPGLMSNGTFVESFPVEFHFSHMILYDVDCLRFEPVEQIMEVWRDGLWASLIV</sequence>
<keyword evidence="2" id="KW-1185">Reference proteome</keyword>